<comment type="caution">
    <text evidence="2">The sequence shown here is derived from an EMBL/GenBank/DDBJ whole genome shotgun (WGS) entry which is preliminary data.</text>
</comment>
<evidence type="ECO:0000256" key="1">
    <source>
        <dbReference type="SAM" id="SignalP"/>
    </source>
</evidence>
<reference evidence="2" key="1">
    <citation type="thesis" date="2020" institute="ProQuest LLC" country="789 East Eisenhower Parkway, Ann Arbor, MI, USA">
        <title>Comparative Genomics and Chromosome Evolution.</title>
        <authorList>
            <person name="Mudd A.B."/>
        </authorList>
    </citation>
    <scope>NUCLEOTIDE SEQUENCE</scope>
    <source>
        <strain evidence="2">237g6f4</strain>
        <tissue evidence="2">Blood</tissue>
    </source>
</reference>
<accession>A0AAV7CGB5</accession>
<gene>
    <name evidence="2" type="ORF">GDO81_008546</name>
</gene>
<protein>
    <recommendedName>
        <fullName evidence="4">Secreted protein</fullName>
    </recommendedName>
</protein>
<keyword evidence="3" id="KW-1185">Reference proteome</keyword>
<dbReference type="Proteomes" id="UP000824782">
    <property type="component" value="Unassembled WGS sequence"/>
</dbReference>
<sequence>MSELQRKGTFFFLFSCFCLLGAESDTSTCHTGTCLCCFALLFELLQGRQWELKSIYFFFCLSLVASVSLRSIE</sequence>
<organism evidence="2 3">
    <name type="scientific">Engystomops pustulosus</name>
    <name type="common">Tungara frog</name>
    <name type="synonym">Physalaemus pustulosus</name>
    <dbReference type="NCBI Taxonomy" id="76066"/>
    <lineage>
        <taxon>Eukaryota</taxon>
        <taxon>Metazoa</taxon>
        <taxon>Chordata</taxon>
        <taxon>Craniata</taxon>
        <taxon>Vertebrata</taxon>
        <taxon>Euteleostomi</taxon>
        <taxon>Amphibia</taxon>
        <taxon>Batrachia</taxon>
        <taxon>Anura</taxon>
        <taxon>Neobatrachia</taxon>
        <taxon>Hyloidea</taxon>
        <taxon>Leptodactylidae</taxon>
        <taxon>Leiuperinae</taxon>
        <taxon>Engystomops</taxon>
    </lineage>
</organism>
<feature type="chain" id="PRO_5043451148" description="Secreted protein" evidence="1">
    <location>
        <begin position="25"/>
        <end position="73"/>
    </location>
</feature>
<dbReference type="EMBL" id="WNYA01000003">
    <property type="protein sequence ID" value="KAG8583784.1"/>
    <property type="molecule type" value="Genomic_DNA"/>
</dbReference>
<evidence type="ECO:0000313" key="3">
    <source>
        <dbReference type="Proteomes" id="UP000824782"/>
    </source>
</evidence>
<dbReference type="AlphaFoldDB" id="A0AAV7CGB5"/>
<evidence type="ECO:0000313" key="2">
    <source>
        <dbReference type="EMBL" id="KAG8583784.1"/>
    </source>
</evidence>
<proteinExistence type="predicted"/>
<feature type="signal peptide" evidence="1">
    <location>
        <begin position="1"/>
        <end position="24"/>
    </location>
</feature>
<keyword evidence="1" id="KW-0732">Signal</keyword>
<name>A0AAV7CGB5_ENGPU</name>
<evidence type="ECO:0008006" key="4">
    <source>
        <dbReference type="Google" id="ProtNLM"/>
    </source>
</evidence>